<evidence type="ECO:0000313" key="3">
    <source>
        <dbReference type="Proteomes" id="UP000276178"/>
    </source>
</evidence>
<feature type="compositionally biased region" description="Polar residues" evidence="1">
    <location>
        <begin position="1"/>
        <end position="15"/>
    </location>
</feature>
<reference evidence="2 3" key="1">
    <citation type="submission" date="2018-10" db="EMBL/GenBank/DDBJ databases">
        <title>Phylogenomics of Brevibacillus.</title>
        <authorList>
            <person name="Dunlap C."/>
        </authorList>
    </citation>
    <scope>NUCLEOTIDE SEQUENCE [LARGE SCALE GENOMIC DNA]</scope>
    <source>
        <strain evidence="2 3">NRRL NRS 1219</strain>
    </source>
</reference>
<proteinExistence type="predicted"/>
<dbReference type="EMBL" id="RHHN01000038">
    <property type="protein sequence ID" value="RNB54834.1"/>
    <property type="molecule type" value="Genomic_DNA"/>
</dbReference>
<dbReference type="AlphaFoldDB" id="A0A3M8AUG4"/>
<evidence type="ECO:0000313" key="2">
    <source>
        <dbReference type="EMBL" id="RNB54834.1"/>
    </source>
</evidence>
<organism evidence="2 3">
    <name type="scientific">Brevibacillus agri</name>
    <dbReference type="NCBI Taxonomy" id="51101"/>
    <lineage>
        <taxon>Bacteria</taxon>
        <taxon>Bacillati</taxon>
        <taxon>Bacillota</taxon>
        <taxon>Bacilli</taxon>
        <taxon>Bacillales</taxon>
        <taxon>Paenibacillaceae</taxon>
        <taxon>Brevibacillus</taxon>
    </lineage>
</organism>
<sequence>MSTSEINEGTSTLQTFYREGAPRLRGRSEEVQRKATPKTGQKPAGWHRYMPKSDRLSAPFGLQWSL</sequence>
<dbReference type="Proteomes" id="UP000276178">
    <property type="component" value="Unassembled WGS sequence"/>
</dbReference>
<accession>A0A3M8AUG4</accession>
<dbReference type="OrthoDB" id="2476107at2"/>
<comment type="caution">
    <text evidence="2">The sequence shown here is derived from an EMBL/GenBank/DDBJ whole genome shotgun (WGS) entry which is preliminary data.</text>
</comment>
<evidence type="ECO:0000256" key="1">
    <source>
        <dbReference type="SAM" id="MobiDB-lite"/>
    </source>
</evidence>
<name>A0A3M8AUG4_9BACL</name>
<gene>
    <name evidence="2" type="ORF">EB820_13645</name>
</gene>
<feature type="region of interest" description="Disordered" evidence="1">
    <location>
        <begin position="1"/>
        <end position="52"/>
    </location>
</feature>
<protein>
    <submittedName>
        <fullName evidence="2">Uncharacterized protein</fullName>
    </submittedName>
</protein>
<feature type="compositionally biased region" description="Basic and acidic residues" evidence="1">
    <location>
        <begin position="20"/>
        <end position="33"/>
    </location>
</feature>